<dbReference type="InterPro" id="IPR037219">
    <property type="entry name" value="Peptidase_M41-like"/>
</dbReference>
<dbReference type="GO" id="GO:0006508">
    <property type="term" value="P:proteolysis"/>
    <property type="evidence" value="ECO:0007669"/>
    <property type="project" value="UniProtKB-KW"/>
</dbReference>
<dbReference type="RefSeq" id="WP_190694963.1">
    <property type="nucleotide sequence ID" value="NZ_JAMPKX010000012.1"/>
</dbReference>
<feature type="transmembrane region" description="Helical" evidence="1">
    <location>
        <begin position="7"/>
        <end position="26"/>
    </location>
</feature>
<accession>A0ABV0K9W7</accession>
<reference evidence="2 3" key="1">
    <citation type="submission" date="2022-04" db="EMBL/GenBank/DDBJ databases">
        <title>Positive selection, recombination, and allopatry shape intraspecific diversity of widespread and dominant cyanobacteria.</title>
        <authorList>
            <person name="Wei J."/>
            <person name="Shu W."/>
            <person name="Hu C."/>
        </authorList>
    </citation>
    <scope>NUCLEOTIDE SEQUENCE [LARGE SCALE GENOMIC DNA]</scope>
    <source>
        <strain evidence="2 3">DQ-A4</strain>
    </source>
</reference>
<keyword evidence="1" id="KW-0472">Membrane</keyword>
<keyword evidence="1" id="KW-1133">Transmembrane helix</keyword>
<evidence type="ECO:0000313" key="2">
    <source>
        <dbReference type="EMBL" id="MEP0949414.1"/>
    </source>
</evidence>
<evidence type="ECO:0000313" key="3">
    <source>
        <dbReference type="Proteomes" id="UP001482513"/>
    </source>
</evidence>
<dbReference type="PANTHER" id="PTHR33471">
    <property type="entry name" value="ATP-DEPENDENT ZINC METALLOPROTEASE-RELATED"/>
    <property type="match status" value="1"/>
</dbReference>
<evidence type="ECO:0000256" key="1">
    <source>
        <dbReference type="SAM" id="Phobius"/>
    </source>
</evidence>
<comment type="caution">
    <text evidence="2">The sequence shown here is derived from an EMBL/GenBank/DDBJ whole genome shotgun (WGS) entry which is preliminary data.</text>
</comment>
<dbReference type="EMBL" id="JAMPKX010000012">
    <property type="protein sequence ID" value="MEP0949414.1"/>
    <property type="molecule type" value="Genomic_DNA"/>
</dbReference>
<keyword evidence="3" id="KW-1185">Reference proteome</keyword>
<organism evidence="2 3">
    <name type="scientific">Leptolyngbya subtilissima DQ-A4</name>
    <dbReference type="NCBI Taxonomy" id="2933933"/>
    <lineage>
        <taxon>Bacteria</taxon>
        <taxon>Bacillati</taxon>
        <taxon>Cyanobacteriota</taxon>
        <taxon>Cyanophyceae</taxon>
        <taxon>Leptolyngbyales</taxon>
        <taxon>Leptolyngbyaceae</taxon>
        <taxon>Leptolyngbya group</taxon>
        <taxon>Leptolyngbya</taxon>
    </lineage>
</organism>
<proteinExistence type="predicted"/>
<keyword evidence="1" id="KW-0812">Transmembrane</keyword>
<dbReference type="Gene3D" id="1.20.58.760">
    <property type="entry name" value="Peptidase M41"/>
    <property type="match status" value="1"/>
</dbReference>
<dbReference type="GO" id="GO:0008233">
    <property type="term" value="F:peptidase activity"/>
    <property type="evidence" value="ECO:0007669"/>
    <property type="project" value="UniProtKB-KW"/>
</dbReference>
<keyword evidence="2" id="KW-0378">Hydrolase</keyword>
<gene>
    <name evidence="2" type="ORF">NC992_21210</name>
</gene>
<feature type="transmembrane region" description="Helical" evidence="1">
    <location>
        <begin position="32"/>
        <end position="51"/>
    </location>
</feature>
<dbReference type="SUPFAM" id="SSF140990">
    <property type="entry name" value="FtsH protease domain-like"/>
    <property type="match status" value="1"/>
</dbReference>
<name>A0ABV0K9W7_9CYAN</name>
<dbReference type="PANTHER" id="PTHR33471:SF7">
    <property type="entry name" value="ATP-DEPENDENT ZINC METALLOPROTEASE-RELATED"/>
    <property type="match status" value="1"/>
</dbReference>
<keyword evidence="2" id="KW-0645">Protease</keyword>
<dbReference type="Proteomes" id="UP001482513">
    <property type="component" value="Unassembled WGS sequence"/>
</dbReference>
<sequence length="229" mass="24302">MRDTTLNTIAVVIFGVTMASLLGPLIHLSPAVVAVFAAVGLGVFSVDQLGLSGRIGDILMDTVAWASPEHRQRVLHHEAGHFLAAVLLDIPVEAYTLNTWEAWKQGIPGQGGVVFGPSDPAALARFTPQVIDRYCQVWMAGIAAEQMVYGDAQGGGNDTAALGQFWTVLGRSPAEAPLKQRWATLQAKTLLEKHRATFDALVTAMDDRAPVADCCAIVEASRASVEAAA</sequence>
<protein>
    <submittedName>
        <fullName evidence="2">ATP-dependent Zn protease</fullName>
    </submittedName>
</protein>